<proteinExistence type="predicted"/>
<accession>A0A5B9VZN1</accession>
<name>A0A5B9VZN1_9BACT</name>
<keyword evidence="2" id="KW-1185">Reference proteome</keyword>
<evidence type="ECO:0000313" key="1">
    <source>
        <dbReference type="EMBL" id="QEH33758.1"/>
    </source>
</evidence>
<dbReference type="AlphaFoldDB" id="A0A5B9VZN1"/>
<gene>
    <name evidence="1" type="ORF">OJF2_22640</name>
</gene>
<dbReference type="Proteomes" id="UP000324233">
    <property type="component" value="Chromosome"/>
</dbReference>
<reference evidence="1 2" key="1">
    <citation type="submission" date="2019-08" db="EMBL/GenBank/DDBJ databases">
        <title>Deep-cultivation of Planctomycetes and their phenomic and genomic characterization uncovers novel biology.</title>
        <authorList>
            <person name="Wiegand S."/>
            <person name="Jogler M."/>
            <person name="Boedeker C."/>
            <person name="Pinto D."/>
            <person name="Vollmers J."/>
            <person name="Rivas-Marin E."/>
            <person name="Kohn T."/>
            <person name="Peeters S.H."/>
            <person name="Heuer A."/>
            <person name="Rast P."/>
            <person name="Oberbeckmann S."/>
            <person name="Bunk B."/>
            <person name="Jeske O."/>
            <person name="Meyerdierks A."/>
            <person name="Storesund J.E."/>
            <person name="Kallscheuer N."/>
            <person name="Luecker S."/>
            <person name="Lage O.M."/>
            <person name="Pohl T."/>
            <person name="Merkel B.J."/>
            <person name="Hornburger P."/>
            <person name="Mueller R.-W."/>
            <person name="Bruemmer F."/>
            <person name="Labrenz M."/>
            <person name="Spormann A.M."/>
            <person name="Op den Camp H."/>
            <person name="Overmann J."/>
            <person name="Amann R."/>
            <person name="Jetten M.S.M."/>
            <person name="Mascher T."/>
            <person name="Medema M.H."/>
            <person name="Devos D.P."/>
            <person name="Kaster A.-K."/>
            <person name="Ovreas L."/>
            <person name="Rohde M."/>
            <person name="Galperin M.Y."/>
            <person name="Jogler C."/>
        </authorList>
    </citation>
    <scope>NUCLEOTIDE SEQUENCE [LARGE SCALE GENOMIC DNA]</scope>
    <source>
        <strain evidence="1 2">OJF2</strain>
    </source>
</reference>
<dbReference type="EMBL" id="CP042997">
    <property type="protein sequence ID" value="QEH33758.1"/>
    <property type="molecule type" value="Genomic_DNA"/>
</dbReference>
<organism evidence="1 2">
    <name type="scientific">Aquisphaera giovannonii</name>
    <dbReference type="NCBI Taxonomy" id="406548"/>
    <lineage>
        <taxon>Bacteria</taxon>
        <taxon>Pseudomonadati</taxon>
        <taxon>Planctomycetota</taxon>
        <taxon>Planctomycetia</taxon>
        <taxon>Isosphaerales</taxon>
        <taxon>Isosphaeraceae</taxon>
        <taxon>Aquisphaera</taxon>
    </lineage>
</organism>
<evidence type="ECO:0000313" key="2">
    <source>
        <dbReference type="Proteomes" id="UP000324233"/>
    </source>
</evidence>
<dbReference type="KEGG" id="agv:OJF2_22640"/>
<sequence>MSRMFARKTKHGDRLVVPGPREVVSALMRRPGFR</sequence>
<protein>
    <submittedName>
        <fullName evidence="1">Uncharacterized protein</fullName>
    </submittedName>
</protein>